<organism evidence="1 2">
    <name type="scientific">Pseudomonas monteilii</name>
    <dbReference type="NCBI Taxonomy" id="76759"/>
    <lineage>
        <taxon>Bacteria</taxon>
        <taxon>Pseudomonadati</taxon>
        <taxon>Pseudomonadota</taxon>
        <taxon>Gammaproteobacteria</taxon>
        <taxon>Pseudomonadales</taxon>
        <taxon>Pseudomonadaceae</taxon>
        <taxon>Pseudomonas</taxon>
    </lineage>
</organism>
<comment type="caution">
    <text evidence="1">The sequence shown here is derived from an EMBL/GenBank/DDBJ whole genome shotgun (WGS) entry which is preliminary data.</text>
</comment>
<proteinExistence type="predicted"/>
<evidence type="ECO:0000313" key="2">
    <source>
        <dbReference type="Proteomes" id="UP000265875"/>
    </source>
</evidence>
<evidence type="ECO:0008006" key="3">
    <source>
        <dbReference type="Google" id="ProtNLM"/>
    </source>
</evidence>
<protein>
    <recommendedName>
        <fullName evidence="3">Deaminase</fullName>
    </recommendedName>
</protein>
<reference evidence="1 2" key="1">
    <citation type="submission" date="2018-08" db="EMBL/GenBank/DDBJ databases">
        <title>Draft genome sequence of the cyanotroph, Pseudomonas monteilii BCN3.</title>
        <authorList>
            <person name="Jones L.B."/>
            <person name="Kunz D.A."/>
        </authorList>
    </citation>
    <scope>NUCLEOTIDE SEQUENCE [LARGE SCALE GENOMIC DNA]</scope>
    <source>
        <strain evidence="1 2">BCN3</strain>
    </source>
</reference>
<dbReference type="RefSeq" id="WP_119369182.1">
    <property type="nucleotide sequence ID" value="NZ_QWLL01000015.1"/>
</dbReference>
<dbReference type="Proteomes" id="UP000265875">
    <property type="component" value="Unassembled WGS sequence"/>
</dbReference>
<dbReference type="EMBL" id="QWLL01000015">
    <property type="protein sequence ID" value="RII78670.1"/>
    <property type="molecule type" value="Genomic_DNA"/>
</dbReference>
<dbReference type="InterPro" id="IPR032721">
    <property type="entry name" value="Toxin-deaminase"/>
</dbReference>
<sequence>MSSQSYLSTADKEKILALTPDEALTASEISGVQDLATSLNDHFDQAFGLDPLFAKALSDEAFENTLAIALNSDSARQYLNHFLGRDASMPATASDCALFYETLAAQLIVETGATIHPESRPESHLDAPYAVCSLAQTLWHQKPLKHANAYVVAALLLRGKRAGSPPLRPWQPPLAVDDHLDLPALAEHMFKRASGQSLFERLLKEIQAPFYYHGGRYRQPTARERKAGKLPNPNGRISLAGSALNAPAGQVLDALLGSLAFDRLGRRLATAVQWDTSPANAPLYRALAEQTLIDALYPAHQRSPGHILGFELFNEHNKYVYLREIRLDLINSLHAHLGGAPAMAELAAELLIRRFAPELLIDDDPDDYLHDHDLRWANLRQGAYLLLEKNQPVTFFAAEQATQWPEKDNLAFETAMATTVVEWAQLHGFLEETRPWPESQCQLAYDHYLNAWDQESLRDLPDRFALAKEALHQAGFAADGYNVDKQLHVNAYLDHGAGYKHSSLPDATALYDREFQAWYQRAQATYEEIMYRLLRHLPQTDRERLQDSSWSCHCVTWPVYIGPVKGAVPSYGDSPEADWHAETGTQGILVYLPGDTCDFLYELFPEHLKWRRHTLATTSREAWAENFGFRYRDYNDIDIPWLASPWPKTARLIDAPANDRLHALARCYAQTVALANRDALYNSGKGTTPHEHFLAERRKDSTGRYLFKLFSNLVPGLGCFDVRNGGEALSCGLDALGTLGSAFTLGGRVIKPLARLYGSAGRHANLMRLGMLKAARHWKGKPLANTLNQHGAAPKHWAGTLDTDAAAKLSEAVPLHKLLPGQKPDVISLLLGEGDDITRAWDRASNPFVCPVFIGRDPNVVDVIVNGVAYRHRIGQPAGTAQRMRQAPLRWLQDPVLQPSPYPDAPPQGIALHLAPIANQAGTPAYGQHVSRAFESVRIEPQPIIYRAPGANSDSVAQVMVRDNQLVQYTEEVVSQKGHPRPTVRKILKPLSDEEAHAMGLLNPPSFYNEGVIGYPLSEHWFGLPADMLHNEVALFTRYCPTVRLGRLTRRLADRRTLRGARVEYLDGDWLLVEADTGIFYGTPFDFDAWLSSQTTALQQGTLTPTRYPVPPEHSRLTFTRVTDLTAIAQYLDVSETYRIVASRANLQQDIDNIAGLLRDWITYRRRTSPTATPEAFTQALDSLEEARYPEFARNILTSPRAQDHLAGFTLNDVIGLNKHIIPDFHYLGMLNAVDQLHVNGVLNRLLPASGVRASYTPMTVTGMLSKNGKEQLRQHLSGANFAFATVTLKNGERRVYFSLSGGKARQNIMIESPPGATQPHIDYIDARARMHGLLPDPRFTHLPVLRRANWLTIKNHRRHLDSERLIASTINQDLLTRSSDVASIKVFTLMDTCRSCGGYVLPRLRLDYPDADFSVSWLLPYNNG</sequence>
<name>A0A399MA40_9PSED</name>
<dbReference type="Pfam" id="PF14424">
    <property type="entry name" value="Toxin-deaminase"/>
    <property type="match status" value="1"/>
</dbReference>
<evidence type="ECO:0000313" key="1">
    <source>
        <dbReference type="EMBL" id="RII78670.1"/>
    </source>
</evidence>
<accession>A0A399MA40</accession>
<gene>
    <name evidence="1" type="ORF">D0894_06775</name>
</gene>